<dbReference type="Proteomes" id="UP001220530">
    <property type="component" value="Chromosome"/>
</dbReference>
<gene>
    <name evidence="3" type="ORF">PSQ19_12715</name>
</gene>
<sequence>MSDLIWLSEAQMRRIEPYFPLSHGVPRVDDRRIISGIIFVIRNGLRWRDAPAAYGPPKTIYNRFIRWSRMGVFNKIFAALAAKGGKPEQLMIDATHLKAHRTAASLLKKGLFPRRIGRTKGGLNSKLHAVCDGKGRPLVMLLSEGQMSDYKGAALMIDALPKAKTLLADRGYDADWFRAALAERGIAACIPSKINRKVPIAHDAGLYRQRHKVENMFGKLKDWRRIHTRYDRCAHTFMSAICIAETVIFWLNQ</sequence>
<dbReference type="PANTHER" id="PTHR30007:SF1">
    <property type="entry name" value="BLR1914 PROTEIN"/>
    <property type="match status" value="1"/>
</dbReference>
<dbReference type="EMBL" id="CP118246">
    <property type="protein sequence ID" value="WDR01627.1"/>
    <property type="molecule type" value="Genomic_DNA"/>
</dbReference>
<evidence type="ECO:0000313" key="4">
    <source>
        <dbReference type="Proteomes" id="UP001220530"/>
    </source>
</evidence>
<dbReference type="PANTHER" id="PTHR30007">
    <property type="entry name" value="PHP DOMAIN PROTEIN"/>
    <property type="match status" value="1"/>
</dbReference>
<dbReference type="Pfam" id="PF13340">
    <property type="entry name" value="DUF4096"/>
    <property type="match status" value="1"/>
</dbReference>
<dbReference type="RefSeq" id="WP_282218037.1">
    <property type="nucleotide sequence ID" value="NZ_CP118246.1"/>
</dbReference>
<accession>A0ABY7YK68</accession>
<name>A0ABY7YK68_9HYPH</name>
<evidence type="ECO:0000259" key="1">
    <source>
        <dbReference type="Pfam" id="PF01609"/>
    </source>
</evidence>
<organism evidence="3 4">
    <name type="scientific">Devosia algicola</name>
    <dbReference type="NCBI Taxonomy" id="3026418"/>
    <lineage>
        <taxon>Bacteria</taxon>
        <taxon>Pseudomonadati</taxon>
        <taxon>Pseudomonadota</taxon>
        <taxon>Alphaproteobacteria</taxon>
        <taxon>Hyphomicrobiales</taxon>
        <taxon>Devosiaceae</taxon>
        <taxon>Devosia</taxon>
    </lineage>
</organism>
<proteinExistence type="predicted"/>
<evidence type="ECO:0000259" key="2">
    <source>
        <dbReference type="Pfam" id="PF13340"/>
    </source>
</evidence>
<feature type="domain" description="Transposase IS4-like" evidence="1">
    <location>
        <begin position="86"/>
        <end position="232"/>
    </location>
</feature>
<dbReference type="InterPro" id="IPR012337">
    <property type="entry name" value="RNaseH-like_sf"/>
</dbReference>
<keyword evidence="4" id="KW-1185">Reference proteome</keyword>
<dbReference type="Pfam" id="PF01609">
    <property type="entry name" value="DDE_Tnp_1"/>
    <property type="match status" value="1"/>
</dbReference>
<dbReference type="InterPro" id="IPR025161">
    <property type="entry name" value="IS402-like_dom"/>
</dbReference>
<evidence type="ECO:0000313" key="3">
    <source>
        <dbReference type="EMBL" id="WDR01627.1"/>
    </source>
</evidence>
<dbReference type="NCBIfam" id="NF033580">
    <property type="entry name" value="transpos_IS5_3"/>
    <property type="match status" value="1"/>
</dbReference>
<protein>
    <submittedName>
        <fullName evidence="3">IS5 family transposase</fullName>
    </submittedName>
</protein>
<dbReference type="SUPFAM" id="SSF53098">
    <property type="entry name" value="Ribonuclease H-like"/>
    <property type="match status" value="1"/>
</dbReference>
<feature type="domain" description="Insertion element IS402-like" evidence="2">
    <location>
        <begin position="7"/>
        <end position="77"/>
    </location>
</feature>
<dbReference type="InterPro" id="IPR002559">
    <property type="entry name" value="Transposase_11"/>
</dbReference>
<reference evidence="3 4" key="1">
    <citation type="submission" date="2023-02" db="EMBL/GenBank/DDBJ databases">
        <title>Devosia algicola sp. nov., isolated from the phycosphere of marine algae.</title>
        <authorList>
            <person name="Kim J.M."/>
            <person name="Lee J.K."/>
            <person name="Choi B.J."/>
            <person name="Bayburt H."/>
            <person name="Jeon C.O."/>
        </authorList>
    </citation>
    <scope>NUCLEOTIDE SEQUENCE [LARGE SCALE GENOMIC DNA]</scope>
    <source>
        <strain evidence="3 4">G20-9</strain>
    </source>
</reference>